<dbReference type="PANTHER" id="PTHR43064:SF1">
    <property type="entry name" value="SLL1489 PROTEIN"/>
    <property type="match status" value="1"/>
</dbReference>
<dbReference type="GO" id="GO:0016787">
    <property type="term" value="F:hydrolase activity"/>
    <property type="evidence" value="ECO:0007669"/>
    <property type="project" value="InterPro"/>
</dbReference>
<reference evidence="2" key="1">
    <citation type="journal article" date="2020" name="mSystems">
        <title>Genome- and Community-Level Interaction Insights into Carbon Utilization and Element Cycling Functions of Hydrothermarchaeota in Hydrothermal Sediment.</title>
        <authorList>
            <person name="Zhou Z."/>
            <person name="Liu Y."/>
            <person name="Xu W."/>
            <person name="Pan J."/>
            <person name="Luo Z.H."/>
            <person name="Li M."/>
        </authorList>
    </citation>
    <scope>NUCLEOTIDE SEQUENCE [LARGE SCALE GENOMIC DNA]</scope>
    <source>
        <strain evidence="2">SpSt-1</strain>
    </source>
</reference>
<dbReference type="EMBL" id="DRUB01000051">
    <property type="protein sequence ID" value="HHR95796.1"/>
    <property type="molecule type" value="Genomic_DNA"/>
</dbReference>
<evidence type="ECO:0000259" key="1">
    <source>
        <dbReference type="SMART" id="SM01001"/>
    </source>
</evidence>
<dbReference type="Pfam" id="PF00731">
    <property type="entry name" value="AIRC"/>
    <property type="match status" value="1"/>
</dbReference>
<sequence length="265" mass="28487">MYLDSLRDILESLASGDIDVDEALKRIRLFAIEAIDNKVRYDVGRAIRRDVPEIVFGENKDLSTLENIIRSVTPVIGKVIISRLRDDQINFLKNLKIDNIVIEVNEVGRIAVARLKNIKELKNICKVGIVTGGTADIRVAEEAKIIAEEMGCDVITLYDVGVAGLHRTLEAVKKLKDEDVDVVIAVAGMEGALPSIVASLLDVPVIGVPTSIGYGVGGGGIAALYSMLQACPLGLAIVNIDNGVNAGIVAGLIGKRISLYRKSKF</sequence>
<dbReference type="NCBIfam" id="NF033503">
    <property type="entry name" value="LarB"/>
    <property type="match status" value="1"/>
</dbReference>
<evidence type="ECO:0000313" key="2">
    <source>
        <dbReference type="EMBL" id="HHR95796.1"/>
    </source>
</evidence>
<dbReference type="AlphaFoldDB" id="A0A7C5Z4K4"/>
<dbReference type="InterPro" id="IPR039476">
    <property type="entry name" value="P2CMN_synthase_LarB"/>
</dbReference>
<dbReference type="Gene3D" id="3.40.50.1970">
    <property type="match status" value="1"/>
</dbReference>
<dbReference type="GO" id="GO:0006189">
    <property type="term" value="P:'de novo' IMP biosynthetic process"/>
    <property type="evidence" value="ECO:0007669"/>
    <property type="project" value="InterPro"/>
</dbReference>
<feature type="domain" description="PurE" evidence="1">
    <location>
        <begin position="125"/>
        <end position="263"/>
    </location>
</feature>
<dbReference type="SMART" id="SM01001">
    <property type="entry name" value="AIRC"/>
    <property type="match status" value="1"/>
</dbReference>
<dbReference type="PANTHER" id="PTHR43064">
    <property type="entry name" value="PHOSPHORIBOSYLAMINOIMIDAZOLE CARBOXYLASE-RELATED"/>
    <property type="match status" value="1"/>
</dbReference>
<dbReference type="SUPFAM" id="SSF52255">
    <property type="entry name" value="N5-CAIR mutase (phosphoribosylaminoimidazole carboxylase, PurE)"/>
    <property type="match status" value="1"/>
</dbReference>
<gene>
    <name evidence="2" type="primary">larB</name>
    <name evidence="2" type="ORF">ENL47_03000</name>
</gene>
<proteinExistence type="predicted"/>
<name>A0A7C5Z4K4_9CREN</name>
<accession>A0A7C5Z4K4</accession>
<protein>
    <submittedName>
        <fullName evidence="2">Nickel pincer cofactor biosynthesis protein LarB</fullName>
    </submittedName>
</protein>
<organism evidence="2">
    <name type="scientific">Ignisphaera aggregans</name>
    <dbReference type="NCBI Taxonomy" id="334771"/>
    <lineage>
        <taxon>Archaea</taxon>
        <taxon>Thermoproteota</taxon>
        <taxon>Thermoprotei</taxon>
        <taxon>Desulfurococcales</taxon>
        <taxon>Desulfurococcaceae</taxon>
        <taxon>Ignisphaera</taxon>
    </lineage>
</organism>
<dbReference type="InterPro" id="IPR000031">
    <property type="entry name" value="PurE_dom"/>
</dbReference>
<comment type="caution">
    <text evidence="2">The sequence shown here is derived from an EMBL/GenBank/DDBJ whole genome shotgun (WGS) entry which is preliminary data.</text>
</comment>